<protein>
    <submittedName>
        <fullName evidence="1">Cof-type HAD-IIB family hydrolase</fullName>
        <ecNumber evidence="1">3.1.3.-</ecNumber>
    </submittedName>
</protein>
<dbReference type="NCBIfam" id="TIGR00099">
    <property type="entry name" value="Cof-subfamily"/>
    <property type="match status" value="1"/>
</dbReference>
<organism evidence="1 2">
    <name type="scientific">Lactiplantibacillus nangangensis</name>
    <dbReference type="NCBI Taxonomy" id="2559917"/>
    <lineage>
        <taxon>Bacteria</taxon>
        <taxon>Bacillati</taxon>
        <taxon>Bacillota</taxon>
        <taxon>Bacilli</taxon>
        <taxon>Lactobacillales</taxon>
        <taxon>Lactobacillaceae</taxon>
        <taxon>Lactiplantibacillus</taxon>
    </lineage>
</organism>
<proteinExistence type="predicted"/>
<dbReference type="InterPro" id="IPR036412">
    <property type="entry name" value="HAD-like_sf"/>
</dbReference>
<dbReference type="InterPro" id="IPR023214">
    <property type="entry name" value="HAD_sf"/>
</dbReference>
<dbReference type="EMBL" id="JBHSSE010000007">
    <property type="protein sequence ID" value="MFC6200939.1"/>
    <property type="molecule type" value="Genomic_DNA"/>
</dbReference>
<sequence length="267" mass="29027">MITTIALDLDNTLLTSEKTISPRNETVLKQLHGAGIRVVLCTGRPIKAIQPLIKQLGLTEPDDYSITFNGGLVQQNATNEILARTSLSKDDLAPLHAYAKELGIPLDVIDLTQVYSLVDLGKSPYEAFLKGLMPFSDINFEDLPADDRFGKAVSASAKAVDHRDQLPAEINAKFHAVPSRRNLLEFLPQHTDKASGLKQLLAHFGEDYSNLMAFGDEENDLGMLEAAEVGVAMDNAIPAVKAIATDHTLNNDADGVAVFLEQYFGLV</sequence>
<dbReference type="PANTHER" id="PTHR10000:SF8">
    <property type="entry name" value="HAD SUPERFAMILY HYDROLASE-LIKE, TYPE 3"/>
    <property type="match status" value="1"/>
</dbReference>
<dbReference type="CDD" id="cd07516">
    <property type="entry name" value="HAD_Pase"/>
    <property type="match status" value="1"/>
</dbReference>
<dbReference type="EC" id="3.1.3.-" evidence="1"/>
<keyword evidence="1" id="KW-0378">Hydrolase</keyword>
<accession>A0ABW1SHE6</accession>
<evidence type="ECO:0000313" key="2">
    <source>
        <dbReference type="Proteomes" id="UP001596171"/>
    </source>
</evidence>
<evidence type="ECO:0000313" key="1">
    <source>
        <dbReference type="EMBL" id="MFC6200939.1"/>
    </source>
</evidence>
<dbReference type="Gene3D" id="3.40.50.1000">
    <property type="entry name" value="HAD superfamily/HAD-like"/>
    <property type="match status" value="1"/>
</dbReference>
<dbReference type="NCBIfam" id="TIGR01484">
    <property type="entry name" value="HAD-SF-IIB"/>
    <property type="match status" value="1"/>
</dbReference>
<dbReference type="PANTHER" id="PTHR10000">
    <property type="entry name" value="PHOSPHOSERINE PHOSPHATASE"/>
    <property type="match status" value="1"/>
</dbReference>
<dbReference type="SUPFAM" id="SSF56784">
    <property type="entry name" value="HAD-like"/>
    <property type="match status" value="1"/>
</dbReference>
<name>A0ABW1SHE6_9LACO</name>
<dbReference type="GO" id="GO:0016787">
    <property type="term" value="F:hydrolase activity"/>
    <property type="evidence" value="ECO:0007669"/>
    <property type="project" value="UniProtKB-KW"/>
</dbReference>
<dbReference type="SFLD" id="SFLDG01140">
    <property type="entry name" value="C2.B:_Phosphomannomutase_and_P"/>
    <property type="match status" value="1"/>
</dbReference>
<dbReference type="RefSeq" id="WP_137617290.1">
    <property type="nucleotide sequence ID" value="NZ_BJDI01000020.1"/>
</dbReference>
<comment type="caution">
    <text evidence="1">The sequence shown here is derived from an EMBL/GenBank/DDBJ whole genome shotgun (WGS) entry which is preliminary data.</text>
</comment>
<dbReference type="Pfam" id="PF08282">
    <property type="entry name" value="Hydrolase_3"/>
    <property type="match status" value="1"/>
</dbReference>
<reference evidence="2" key="1">
    <citation type="journal article" date="2019" name="Int. J. Syst. Evol. Microbiol.">
        <title>The Global Catalogue of Microorganisms (GCM) 10K type strain sequencing project: providing services to taxonomists for standard genome sequencing and annotation.</title>
        <authorList>
            <consortium name="The Broad Institute Genomics Platform"/>
            <consortium name="The Broad Institute Genome Sequencing Center for Infectious Disease"/>
            <person name="Wu L."/>
            <person name="Ma J."/>
        </authorList>
    </citation>
    <scope>NUCLEOTIDE SEQUENCE [LARGE SCALE GENOMIC DNA]</scope>
    <source>
        <strain evidence="2">CCM 8930</strain>
    </source>
</reference>
<keyword evidence="2" id="KW-1185">Reference proteome</keyword>
<dbReference type="SFLD" id="SFLDS00003">
    <property type="entry name" value="Haloacid_Dehalogenase"/>
    <property type="match status" value="1"/>
</dbReference>
<dbReference type="InterPro" id="IPR000150">
    <property type="entry name" value="Cof"/>
</dbReference>
<dbReference type="InterPro" id="IPR006379">
    <property type="entry name" value="HAD-SF_hydro_IIB"/>
</dbReference>
<dbReference type="Gene3D" id="3.30.1240.10">
    <property type="match status" value="1"/>
</dbReference>
<dbReference type="Proteomes" id="UP001596171">
    <property type="component" value="Unassembled WGS sequence"/>
</dbReference>
<gene>
    <name evidence="1" type="ORF">ACFP1L_03385</name>
</gene>